<evidence type="ECO:0000313" key="2">
    <source>
        <dbReference type="EMBL" id="KAH6898660.1"/>
    </source>
</evidence>
<dbReference type="AlphaFoldDB" id="A0A9P8WFS1"/>
<feature type="compositionally biased region" description="Low complexity" evidence="1">
    <location>
        <begin position="138"/>
        <end position="175"/>
    </location>
</feature>
<keyword evidence="3" id="KW-1185">Reference proteome</keyword>
<name>A0A9P8WFS1_9HYPO</name>
<reference evidence="2 3" key="1">
    <citation type="journal article" date="2021" name="Nat. Commun.">
        <title>Genetic determinants of endophytism in the Arabidopsis root mycobiome.</title>
        <authorList>
            <person name="Mesny F."/>
            <person name="Miyauchi S."/>
            <person name="Thiergart T."/>
            <person name="Pickel B."/>
            <person name="Atanasova L."/>
            <person name="Karlsson M."/>
            <person name="Huettel B."/>
            <person name="Barry K.W."/>
            <person name="Haridas S."/>
            <person name="Chen C."/>
            <person name="Bauer D."/>
            <person name="Andreopoulos W."/>
            <person name="Pangilinan J."/>
            <person name="LaButti K."/>
            <person name="Riley R."/>
            <person name="Lipzen A."/>
            <person name="Clum A."/>
            <person name="Drula E."/>
            <person name="Henrissat B."/>
            <person name="Kohler A."/>
            <person name="Grigoriev I.V."/>
            <person name="Martin F.M."/>
            <person name="Hacquard S."/>
        </authorList>
    </citation>
    <scope>NUCLEOTIDE SEQUENCE [LARGE SCALE GENOMIC DNA]</scope>
    <source>
        <strain evidence="2 3">MPI-CAGE-CH-0241</strain>
    </source>
</reference>
<comment type="caution">
    <text evidence="2">The sequence shown here is derived from an EMBL/GenBank/DDBJ whole genome shotgun (WGS) entry which is preliminary data.</text>
</comment>
<dbReference type="Proteomes" id="UP000777438">
    <property type="component" value="Unassembled WGS sequence"/>
</dbReference>
<dbReference type="OrthoDB" id="5222624at2759"/>
<evidence type="ECO:0000256" key="1">
    <source>
        <dbReference type="SAM" id="MobiDB-lite"/>
    </source>
</evidence>
<accession>A0A9P8WFS1</accession>
<feature type="region of interest" description="Disordered" evidence="1">
    <location>
        <begin position="129"/>
        <end position="219"/>
    </location>
</feature>
<evidence type="ECO:0000313" key="3">
    <source>
        <dbReference type="Proteomes" id="UP000777438"/>
    </source>
</evidence>
<organism evidence="2 3">
    <name type="scientific">Thelonectria olida</name>
    <dbReference type="NCBI Taxonomy" id="1576542"/>
    <lineage>
        <taxon>Eukaryota</taxon>
        <taxon>Fungi</taxon>
        <taxon>Dikarya</taxon>
        <taxon>Ascomycota</taxon>
        <taxon>Pezizomycotina</taxon>
        <taxon>Sordariomycetes</taxon>
        <taxon>Hypocreomycetidae</taxon>
        <taxon>Hypocreales</taxon>
        <taxon>Nectriaceae</taxon>
        <taxon>Thelonectria</taxon>
    </lineage>
</organism>
<feature type="compositionally biased region" description="Acidic residues" evidence="1">
    <location>
        <begin position="85"/>
        <end position="102"/>
    </location>
</feature>
<protein>
    <submittedName>
        <fullName evidence="2">Uncharacterized protein</fullName>
    </submittedName>
</protein>
<gene>
    <name evidence="2" type="ORF">B0T10DRAFT_116223</name>
</gene>
<sequence>MAFLAFLVSCLVKKDRQQCQEQDPKPFMSMTFMNKGKSAKKRKMSEVDKVDDDDVQRAVMIRKSLASRASSRTTAMDKGKGIAPLDDENTNGIDDDSEEDLDGERNSASLKSDWKAYEADLQRNRSVLIRRHPGIDRSPASASTAPLTSISSTPSTTPTTPMTPMTTMSLPSTTSHRASPVPRQHTFPTILRKPVPSSSKANIIDGPATPSVDRAATHG</sequence>
<dbReference type="EMBL" id="JAGPYM010000002">
    <property type="protein sequence ID" value="KAH6898660.1"/>
    <property type="molecule type" value="Genomic_DNA"/>
</dbReference>
<proteinExistence type="predicted"/>
<feature type="region of interest" description="Disordered" evidence="1">
    <location>
        <begin position="65"/>
        <end position="110"/>
    </location>
</feature>